<keyword evidence="3" id="KW-1185">Reference proteome</keyword>
<comment type="caution">
    <text evidence="2">The sequence shown here is derived from an EMBL/GenBank/DDBJ whole genome shotgun (WGS) entry which is preliminary data.</text>
</comment>
<evidence type="ECO:0000256" key="1">
    <source>
        <dbReference type="SAM" id="MobiDB-lite"/>
    </source>
</evidence>
<name>A0AAP0KP32_9MAGN</name>
<feature type="compositionally biased region" description="Basic residues" evidence="1">
    <location>
        <begin position="9"/>
        <end position="23"/>
    </location>
</feature>
<accession>A0AAP0KP32</accession>
<reference evidence="2 3" key="1">
    <citation type="submission" date="2024-01" db="EMBL/GenBank/DDBJ databases">
        <title>Genome assemblies of Stephania.</title>
        <authorList>
            <person name="Yang L."/>
        </authorList>
    </citation>
    <scope>NUCLEOTIDE SEQUENCE [LARGE SCALE GENOMIC DNA]</scope>
    <source>
        <strain evidence="2">QJT</strain>
        <tissue evidence="2">Leaf</tissue>
    </source>
</reference>
<sequence length="135" mass="15087">MKAKPKVEKKVKKQMKKEVKVKKKIKKKRKELKLVKMKNKRKNVKMAIKLVSKALGAVEAEADKQLNKDLKGLVYEHFHGIVREEHLSTSNVLTLPRVSSEVANAVAVKMTYEVVKQLTMSTSGGPSGMTSLATT</sequence>
<evidence type="ECO:0000313" key="3">
    <source>
        <dbReference type="Proteomes" id="UP001417504"/>
    </source>
</evidence>
<dbReference type="AlphaFoldDB" id="A0AAP0KP32"/>
<dbReference type="Proteomes" id="UP001417504">
    <property type="component" value="Unassembled WGS sequence"/>
</dbReference>
<evidence type="ECO:0000313" key="2">
    <source>
        <dbReference type="EMBL" id="KAK9154967.1"/>
    </source>
</evidence>
<dbReference type="EMBL" id="JBBNAE010000001">
    <property type="protein sequence ID" value="KAK9154967.1"/>
    <property type="molecule type" value="Genomic_DNA"/>
</dbReference>
<gene>
    <name evidence="2" type="ORF">Sjap_002447</name>
</gene>
<organism evidence="2 3">
    <name type="scientific">Stephania japonica</name>
    <dbReference type="NCBI Taxonomy" id="461633"/>
    <lineage>
        <taxon>Eukaryota</taxon>
        <taxon>Viridiplantae</taxon>
        <taxon>Streptophyta</taxon>
        <taxon>Embryophyta</taxon>
        <taxon>Tracheophyta</taxon>
        <taxon>Spermatophyta</taxon>
        <taxon>Magnoliopsida</taxon>
        <taxon>Ranunculales</taxon>
        <taxon>Menispermaceae</taxon>
        <taxon>Menispermoideae</taxon>
        <taxon>Cissampelideae</taxon>
        <taxon>Stephania</taxon>
    </lineage>
</organism>
<proteinExistence type="predicted"/>
<feature type="region of interest" description="Disordered" evidence="1">
    <location>
        <begin position="1"/>
        <end position="23"/>
    </location>
</feature>
<protein>
    <submittedName>
        <fullName evidence="2">Uncharacterized protein</fullName>
    </submittedName>
</protein>